<keyword evidence="2" id="KW-1185">Reference proteome</keyword>
<evidence type="ECO:0000313" key="2">
    <source>
        <dbReference type="Proteomes" id="UP000789901"/>
    </source>
</evidence>
<gene>
    <name evidence="1" type="ORF">GMARGA_LOCUS24870</name>
</gene>
<sequence>WFNNLESRDSYANASGMSDHRFNVSGQTNGICYCCVKKKPSLMANKSALDYLIKAIPSTNTYYDFGEVVGWFNSWEARDGYANASNMYDHRFSMAGQTSGRWYCCMIPEHLREYIVV</sequence>
<dbReference type="Proteomes" id="UP000789901">
    <property type="component" value="Unassembled WGS sequence"/>
</dbReference>
<proteinExistence type="predicted"/>
<protein>
    <submittedName>
        <fullName evidence="1">15205_t:CDS:1</fullName>
    </submittedName>
</protein>
<dbReference type="EMBL" id="CAJVQB010026811">
    <property type="protein sequence ID" value="CAG8809345.1"/>
    <property type="molecule type" value="Genomic_DNA"/>
</dbReference>
<comment type="caution">
    <text evidence="1">The sequence shown here is derived from an EMBL/GenBank/DDBJ whole genome shotgun (WGS) entry which is preliminary data.</text>
</comment>
<evidence type="ECO:0000313" key="1">
    <source>
        <dbReference type="EMBL" id="CAG8809345.1"/>
    </source>
</evidence>
<reference evidence="1 2" key="1">
    <citation type="submission" date="2021-06" db="EMBL/GenBank/DDBJ databases">
        <authorList>
            <person name="Kallberg Y."/>
            <person name="Tangrot J."/>
            <person name="Rosling A."/>
        </authorList>
    </citation>
    <scope>NUCLEOTIDE SEQUENCE [LARGE SCALE GENOMIC DNA]</scope>
    <source>
        <strain evidence="1 2">120-4 pot B 10/14</strain>
    </source>
</reference>
<organism evidence="1 2">
    <name type="scientific">Gigaspora margarita</name>
    <dbReference type="NCBI Taxonomy" id="4874"/>
    <lineage>
        <taxon>Eukaryota</taxon>
        <taxon>Fungi</taxon>
        <taxon>Fungi incertae sedis</taxon>
        <taxon>Mucoromycota</taxon>
        <taxon>Glomeromycotina</taxon>
        <taxon>Glomeromycetes</taxon>
        <taxon>Diversisporales</taxon>
        <taxon>Gigasporaceae</taxon>
        <taxon>Gigaspora</taxon>
    </lineage>
</organism>
<feature type="non-terminal residue" evidence="1">
    <location>
        <position position="1"/>
    </location>
</feature>
<name>A0ABN7W0J3_GIGMA</name>
<accession>A0ABN7W0J3</accession>